<evidence type="ECO:0000256" key="3">
    <source>
        <dbReference type="ARBA" id="ARBA00022833"/>
    </source>
</evidence>
<evidence type="ECO:0000313" key="8">
    <source>
        <dbReference type="Proteomes" id="UP000602510"/>
    </source>
</evidence>
<feature type="region of interest" description="Disordered" evidence="5">
    <location>
        <begin position="1"/>
        <end position="54"/>
    </location>
</feature>
<evidence type="ECO:0000256" key="4">
    <source>
        <dbReference type="PROSITE-ProRule" id="PRU00091"/>
    </source>
</evidence>
<dbReference type="Proteomes" id="UP000602510">
    <property type="component" value="Unassembled WGS sequence"/>
</dbReference>
<dbReference type="SMART" id="SM00064">
    <property type="entry name" value="FYVE"/>
    <property type="match status" value="1"/>
</dbReference>
<feature type="compositionally biased region" description="Basic and acidic residues" evidence="5">
    <location>
        <begin position="680"/>
        <end position="703"/>
    </location>
</feature>
<dbReference type="Gene3D" id="3.30.40.10">
    <property type="entry name" value="Zinc/RING finger domain, C3HC4 (zinc finger)"/>
    <property type="match status" value="1"/>
</dbReference>
<keyword evidence="2 4" id="KW-0863">Zinc-finger</keyword>
<evidence type="ECO:0000313" key="7">
    <source>
        <dbReference type="EMBL" id="KAF4029848.1"/>
    </source>
</evidence>
<evidence type="ECO:0000256" key="1">
    <source>
        <dbReference type="ARBA" id="ARBA00022723"/>
    </source>
</evidence>
<feature type="compositionally biased region" description="Low complexity" evidence="5">
    <location>
        <begin position="119"/>
        <end position="136"/>
    </location>
</feature>
<dbReference type="InterPro" id="IPR011011">
    <property type="entry name" value="Znf_FYVE_PHD"/>
</dbReference>
<feature type="compositionally biased region" description="Polar residues" evidence="5">
    <location>
        <begin position="1"/>
        <end position="24"/>
    </location>
</feature>
<dbReference type="Pfam" id="PF01363">
    <property type="entry name" value="FYVE"/>
    <property type="match status" value="1"/>
</dbReference>
<evidence type="ECO:0000256" key="2">
    <source>
        <dbReference type="ARBA" id="ARBA00022771"/>
    </source>
</evidence>
<organism evidence="7 8">
    <name type="scientific">Phytophthora infestans</name>
    <name type="common">Potato late blight agent</name>
    <name type="synonym">Botrytis infestans</name>
    <dbReference type="NCBI Taxonomy" id="4787"/>
    <lineage>
        <taxon>Eukaryota</taxon>
        <taxon>Sar</taxon>
        <taxon>Stramenopiles</taxon>
        <taxon>Oomycota</taxon>
        <taxon>Peronosporomycetes</taxon>
        <taxon>Peronosporales</taxon>
        <taxon>Peronosporaceae</taxon>
        <taxon>Phytophthora</taxon>
    </lineage>
</organism>
<feature type="compositionally biased region" description="Polar residues" evidence="5">
    <location>
        <begin position="609"/>
        <end position="620"/>
    </location>
</feature>
<feature type="region of interest" description="Disordered" evidence="5">
    <location>
        <begin position="543"/>
        <end position="711"/>
    </location>
</feature>
<comment type="caution">
    <text evidence="7">The sequence shown here is derived from an EMBL/GenBank/DDBJ whole genome shotgun (WGS) entry which is preliminary data.</text>
</comment>
<dbReference type="AlphaFoldDB" id="A0A833SHS6"/>
<dbReference type="PROSITE" id="PS50178">
    <property type="entry name" value="ZF_FYVE"/>
    <property type="match status" value="1"/>
</dbReference>
<dbReference type="SUPFAM" id="SSF57903">
    <property type="entry name" value="FYVE/PHD zinc finger"/>
    <property type="match status" value="1"/>
</dbReference>
<evidence type="ECO:0000256" key="5">
    <source>
        <dbReference type="SAM" id="MobiDB-lite"/>
    </source>
</evidence>
<dbReference type="InterPro" id="IPR017455">
    <property type="entry name" value="Znf_FYVE-rel"/>
</dbReference>
<sequence length="729" mass="80090">MQQPDGLSRHTNLKSLVRSTNAPAGSSPGRRRAGAQFPTRASAARATSHDKHRGRESFLRLATFRRIFGRRVPASNYCYGNSHLRQLTGVRISSQWIRPSAGMVNYGSLYRPRHRQHKASSASSRPSETPSTASSTNAQDTQQWASSSGRFNFSAAGTADSITPDAYLNFNDQQQDALLLDARANAAALLVDAVADADKWQFVTARGSLNIYELRADSMDRVSSMMPADPAQLPYNMHTMLATTRVRATLDDFMRLMASQAGHIPECPGGAVRGARTNGRRVHELRQSPKWTRQSHLIHIIVHQLQFARKAEQSTSTSLKFGGKNRHRERQAARLYTSKKHKGGENAQELGLTMCLAEYSTIRRAQIRGPMAHNQAQDFEDQRVGIISHHSIEDPAVTRYCKPIVTSSQAKAKSSSPEPANFGMTARALVNSRFSCYDANGVTTTRRMNMLSYLTAFQQLNTALLVMRLRESPYLTSENWVKSRKSCCVCQGKFSMSRRKHHCRLCGDVACSKCSEIHQIKLGKAGKCPFRICINCEQGVDDNQRHSRGQTAATQPPRTPVNGINALRRRLGSGNATPRSPEEDDEYSRPPSTNSSSGDSSDFYDSRSLLSSHASTNPDRTLSNMSGSTSGSSKTLSISGSSFGGSFYKPSNASNATTISSSRGSRYDYESENDVEGNDIEGKDDSDTERTVIVSREVEKEPDVDASEDIDSIEAIEVASVCSSSSVVS</sequence>
<feature type="domain" description="FYVE-type" evidence="6">
    <location>
        <begin position="481"/>
        <end position="541"/>
    </location>
</feature>
<feature type="region of interest" description="Disordered" evidence="5">
    <location>
        <begin position="112"/>
        <end position="141"/>
    </location>
</feature>
<evidence type="ECO:0000259" key="6">
    <source>
        <dbReference type="PROSITE" id="PS50178"/>
    </source>
</evidence>
<feature type="compositionally biased region" description="Low complexity" evidence="5">
    <location>
        <begin position="589"/>
        <end position="608"/>
    </location>
</feature>
<keyword evidence="8" id="KW-1185">Reference proteome</keyword>
<accession>A0A833SHS6</accession>
<dbReference type="PANTHER" id="PTHR43102">
    <property type="entry name" value="SLR1143 PROTEIN"/>
    <property type="match status" value="1"/>
</dbReference>
<gene>
    <name evidence="7" type="ORF">GN244_ATG18408</name>
</gene>
<keyword evidence="1" id="KW-0479">Metal-binding</keyword>
<dbReference type="InterPro" id="IPR013083">
    <property type="entry name" value="Znf_RING/FYVE/PHD"/>
</dbReference>
<protein>
    <submittedName>
        <fullName evidence="7">FYVE zinc finger domain-containing protein</fullName>
    </submittedName>
</protein>
<name>A0A833SHS6_PHYIN</name>
<dbReference type="GO" id="GO:0008270">
    <property type="term" value="F:zinc ion binding"/>
    <property type="evidence" value="ECO:0007669"/>
    <property type="project" value="UniProtKB-KW"/>
</dbReference>
<dbReference type="InterPro" id="IPR000306">
    <property type="entry name" value="Znf_FYVE"/>
</dbReference>
<feature type="compositionally biased region" description="Low complexity" evidence="5">
    <location>
        <begin position="621"/>
        <end position="662"/>
    </location>
</feature>
<dbReference type="EMBL" id="WSZM01000748">
    <property type="protein sequence ID" value="KAF4029848.1"/>
    <property type="molecule type" value="Genomic_DNA"/>
</dbReference>
<feature type="compositionally biased region" description="Acidic residues" evidence="5">
    <location>
        <begin position="670"/>
        <end position="679"/>
    </location>
</feature>
<keyword evidence="3" id="KW-0862">Zinc</keyword>
<proteinExistence type="predicted"/>
<reference evidence="7" key="1">
    <citation type="submission" date="2020-04" db="EMBL/GenBank/DDBJ databases">
        <title>Hybrid Assembly of Korean Phytophthora infestans isolates.</title>
        <authorList>
            <person name="Prokchorchik M."/>
            <person name="Lee Y."/>
            <person name="Seo J."/>
            <person name="Cho J.-H."/>
            <person name="Park Y.-E."/>
            <person name="Jang D.-C."/>
            <person name="Im J.-S."/>
            <person name="Choi J.-G."/>
            <person name="Park H.-J."/>
            <person name="Lee G.-B."/>
            <person name="Lee Y.-G."/>
            <person name="Hong S.-Y."/>
            <person name="Cho K."/>
            <person name="Sohn K.H."/>
        </authorList>
    </citation>
    <scope>NUCLEOTIDE SEQUENCE</scope>
    <source>
        <strain evidence="7">KR_1_A1</strain>
    </source>
</reference>
<dbReference type="CDD" id="cd00065">
    <property type="entry name" value="FYVE_like_SF"/>
    <property type="match status" value="1"/>
</dbReference>
<dbReference type="PANTHER" id="PTHR43102:SF2">
    <property type="entry name" value="GAF DOMAIN-CONTAINING PROTEIN"/>
    <property type="match status" value="1"/>
</dbReference>